<protein>
    <recommendedName>
        <fullName evidence="3">Proline rich 27</fullName>
    </recommendedName>
</protein>
<accession>D2HC85</accession>
<feature type="non-terminal residue" evidence="2">
    <location>
        <position position="1"/>
    </location>
</feature>
<sequence>YPLNPSLNIPYPKSDIDFASPFRPSGNKIPNYPGNPDPDTGIASYPWILSSPGAFLYHTPSFPITTWLVPSSPPQKSSQFVLPASRLEGPFFPLNAPMPTAAEPYIATPLVAAPTTPPPNPKLIAVEPGPEEPDEAQPAA</sequence>
<reference evidence="2" key="1">
    <citation type="journal article" date="2010" name="Nature">
        <title>The sequence and de novo assembly of the giant panda genome.</title>
        <authorList>
            <person name="Li R."/>
            <person name="Fan W."/>
            <person name="Tian G."/>
            <person name="Zhu H."/>
            <person name="He L."/>
            <person name="Cai J."/>
            <person name="Huang Q."/>
            <person name="Cai Q."/>
            <person name="Li B."/>
            <person name="Bai Y."/>
            <person name="Zhang Z."/>
            <person name="Zhang Y."/>
            <person name="Wang W."/>
            <person name="Li J."/>
            <person name="Wei F."/>
            <person name="Li H."/>
            <person name="Jian M."/>
            <person name="Li J."/>
            <person name="Zhang Z."/>
            <person name="Nielsen R."/>
            <person name="Li D."/>
            <person name="Gu W."/>
            <person name="Yang Z."/>
            <person name="Xuan Z."/>
            <person name="Ryder O.A."/>
            <person name="Leung F.C."/>
            <person name="Zhou Y."/>
            <person name="Cao J."/>
            <person name="Sun X."/>
            <person name="Fu Y."/>
            <person name="Fang X."/>
            <person name="Guo X."/>
            <person name="Wang B."/>
            <person name="Hou R."/>
            <person name="Shen F."/>
            <person name="Mu B."/>
            <person name="Ni P."/>
            <person name="Lin R."/>
            <person name="Qian W."/>
            <person name="Wang G."/>
            <person name="Yu C."/>
            <person name="Nie W."/>
            <person name="Wang J."/>
            <person name="Wu Z."/>
            <person name="Liang H."/>
            <person name="Min J."/>
            <person name="Wu Q."/>
            <person name="Cheng S."/>
            <person name="Ruan J."/>
            <person name="Wang M."/>
            <person name="Shi Z."/>
            <person name="Wen M."/>
            <person name="Liu B."/>
            <person name="Ren X."/>
            <person name="Zheng H."/>
            <person name="Dong D."/>
            <person name="Cook K."/>
            <person name="Shan G."/>
            <person name="Zhang H."/>
            <person name="Kosiol C."/>
            <person name="Xie X."/>
            <person name="Lu Z."/>
            <person name="Zheng H."/>
            <person name="Li Y."/>
            <person name="Steiner C.C."/>
            <person name="Lam T.T."/>
            <person name="Lin S."/>
            <person name="Zhang Q."/>
            <person name="Li G."/>
            <person name="Tian J."/>
            <person name="Gong T."/>
            <person name="Liu H."/>
            <person name="Zhang D."/>
            <person name="Fang L."/>
            <person name="Ye C."/>
            <person name="Zhang J."/>
            <person name="Hu W."/>
            <person name="Xu A."/>
            <person name="Ren Y."/>
            <person name="Zhang G."/>
            <person name="Bruford M.W."/>
            <person name="Li Q."/>
            <person name="Ma L."/>
            <person name="Guo Y."/>
            <person name="An N."/>
            <person name="Hu Y."/>
            <person name="Zheng Y."/>
            <person name="Shi Y."/>
            <person name="Li Z."/>
            <person name="Liu Q."/>
            <person name="Chen Y."/>
            <person name="Zhao J."/>
            <person name="Qu N."/>
            <person name="Zhao S."/>
            <person name="Tian F."/>
            <person name="Wang X."/>
            <person name="Wang H."/>
            <person name="Xu L."/>
            <person name="Liu X."/>
            <person name="Vinar T."/>
            <person name="Wang Y."/>
            <person name="Lam T.W."/>
            <person name="Yiu S.M."/>
            <person name="Liu S."/>
            <person name="Zhang H."/>
            <person name="Li D."/>
            <person name="Huang Y."/>
            <person name="Wang X."/>
            <person name="Yang G."/>
            <person name="Jiang Z."/>
            <person name="Wang J."/>
            <person name="Qin N."/>
            <person name="Li L."/>
            <person name="Li J."/>
            <person name="Bolund L."/>
            <person name="Kristiansen K."/>
            <person name="Wong G.K."/>
            <person name="Olson M."/>
            <person name="Zhang X."/>
            <person name="Li S."/>
            <person name="Yang H."/>
            <person name="Wang J."/>
            <person name="Wang J."/>
        </authorList>
    </citation>
    <scope>NUCLEOTIDE SEQUENCE [LARGE SCALE GENOMIC DNA]</scope>
</reference>
<feature type="non-terminal residue" evidence="2">
    <location>
        <position position="140"/>
    </location>
</feature>
<evidence type="ECO:0008006" key="3">
    <source>
        <dbReference type="Google" id="ProtNLM"/>
    </source>
</evidence>
<name>D2HC85_AILME</name>
<gene>
    <name evidence="2" type="ORF">PANDA_008184</name>
</gene>
<dbReference type="PANTHER" id="PTHR39415:SF1">
    <property type="entry name" value="PROLINE-RICH PROTEIN 27"/>
    <property type="match status" value="1"/>
</dbReference>
<feature type="region of interest" description="Disordered" evidence="1">
    <location>
        <begin position="110"/>
        <end position="140"/>
    </location>
</feature>
<feature type="region of interest" description="Disordered" evidence="1">
    <location>
        <begin position="1"/>
        <end position="37"/>
    </location>
</feature>
<dbReference type="PANTHER" id="PTHR39415">
    <property type="entry name" value="PROLINE-RICH PROTEIN 27"/>
    <property type="match status" value="1"/>
</dbReference>
<evidence type="ECO:0000256" key="1">
    <source>
        <dbReference type="SAM" id="MobiDB-lite"/>
    </source>
</evidence>
<proteinExistence type="predicted"/>
<dbReference type="EMBL" id="GL192678">
    <property type="protein sequence ID" value="EFB23243.1"/>
    <property type="molecule type" value="Genomic_DNA"/>
</dbReference>
<dbReference type="GO" id="GO:0070062">
    <property type="term" value="C:extracellular exosome"/>
    <property type="evidence" value="ECO:0007669"/>
    <property type="project" value="TreeGrafter"/>
</dbReference>
<organism evidence="2">
    <name type="scientific">Ailuropoda melanoleuca</name>
    <name type="common">Giant panda</name>
    <dbReference type="NCBI Taxonomy" id="9646"/>
    <lineage>
        <taxon>Eukaryota</taxon>
        <taxon>Metazoa</taxon>
        <taxon>Chordata</taxon>
        <taxon>Craniata</taxon>
        <taxon>Vertebrata</taxon>
        <taxon>Euteleostomi</taxon>
        <taxon>Mammalia</taxon>
        <taxon>Eutheria</taxon>
        <taxon>Laurasiatheria</taxon>
        <taxon>Carnivora</taxon>
        <taxon>Caniformia</taxon>
        <taxon>Ursidae</taxon>
        <taxon>Ailuropoda</taxon>
    </lineage>
</organism>
<dbReference type="InParanoid" id="D2HC85"/>
<feature type="compositionally biased region" description="Acidic residues" evidence="1">
    <location>
        <begin position="129"/>
        <end position="140"/>
    </location>
</feature>
<dbReference type="InterPro" id="IPR033533">
    <property type="entry name" value="PRR27"/>
</dbReference>
<evidence type="ECO:0000313" key="2">
    <source>
        <dbReference type="EMBL" id="EFB23243.1"/>
    </source>
</evidence>
<dbReference type="HOGENOM" id="CLU_111396_0_0_1"/>
<dbReference type="AlphaFoldDB" id="D2HC85"/>